<dbReference type="PROSITE" id="PS52035">
    <property type="entry name" value="PEPTIDASE_M14"/>
    <property type="match status" value="1"/>
</dbReference>
<evidence type="ECO:0000259" key="2">
    <source>
        <dbReference type="PROSITE" id="PS52035"/>
    </source>
</evidence>
<dbReference type="Proteomes" id="UP000027318">
    <property type="component" value="Unassembled WGS sequence"/>
</dbReference>
<comment type="similarity">
    <text evidence="1">Belongs to the peptidase M14 family.</text>
</comment>
<dbReference type="Gene3D" id="3.40.630.10">
    <property type="entry name" value="Zn peptidases"/>
    <property type="match status" value="1"/>
</dbReference>
<dbReference type="STRING" id="267850.ADINL_0558"/>
<dbReference type="SUPFAM" id="SSF53187">
    <property type="entry name" value="Zn-dependent exopeptidases"/>
    <property type="match status" value="1"/>
</dbReference>
<evidence type="ECO:0000256" key="1">
    <source>
        <dbReference type="PROSITE-ProRule" id="PRU01379"/>
    </source>
</evidence>
<feature type="domain" description="Peptidase M14" evidence="2">
    <location>
        <begin position="1"/>
        <end position="192"/>
    </location>
</feature>
<keyword evidence="3" id="KW-0645">Protease</keyword>
<dbReference type="GO" id="GO:0008270">
    <property type="term" value="F:zinc ion binding"/>
    <property type="evidence" value="ECO:0007669"/>
    <property type="project" value="InterPro"/>
</dbReference>
<name>A0A063Y5F2_9GAMM</name>
<keyword evidence="3" id="KW-0378">Hydrolase</keyword>
<evidence type="ECO:0000313" key="3">
    <source>
        <dbReference type="EMBL" id="KDE40909.1"/>
    </source>
</evidence>
<proteinExistence type="inferred from homology"/>
<dbReference type="Pfam" id="PF00246">
    <property type="entry name" value="Peptidase_M14"/>
    <property type="match status" value="1"/>
</dbReference>
<keyword evidence="3" id="KW-0121">Carboxypeptidase</keyword>
<reference evidence="3 4" key="1">
    <citation type="journal article" date="2005" name="Int. J. Syst. Evol. Microbiol.">
        <title>Nitrincola lacisaponensis gen. nov., sp. nov., a novel alkaliphilic bacterium isolated from an alkaline, saline lake.</title>
        <authorList>
            <person name="Dimitriu P.A."/>
            <person name="Shukla S.K."/>
            <person name="Conradt J."/>
            <person name="Marquez M.C."/>
            <person name="Ventosa A."/>
            <person name="Maglia A."/>
            <person name="Peyton B.M."/>
            <person name="Pinkart H.C."/>
            <person name="Mormile M.R."/>
        </authorList>
    </citation>
    <scope>NUCLEOTIDE SEQUENCE [LARGE SCALE GENOMIC DNA]</scope>
    <source>
        <strain evidence="3 4">4CA</strain>
    </source>
</reference>
<sequence>MVYGAIHGNEPASATLTRQLIETLKQLPDSWRYQHQVIAIPVANPDGLLANTRGNARGVDPNRNFPTRNRINNRQFGMHPLSEPESQTLVEIKKIYPPDRILSIHQPLACIDYDGPALQISRAMAQYTDLPICRLGARPGSHGSYAGVERQIPIVTFEMRPDDHHLPPGQLWTLYGRSILAGISYPQAPPDL</sequence>
<dbReference type="GO" id="GO:0004181">
    <property type="term" value="F:metallocarboxypeptidase activity"/>
    <property type="evidence" value="ECO:0007669"/>
    <property type="project" value="InterPro"/>
</dbReference>
<evidence type="ECO:0000313" key="4">
    <source>
        <dbReference type="Proteomes" id="UP000027318"/>
    </source>
</evidence>
<dbReference type="AlphaFoldDB" id="A0A063Y5F2"/>
<gene>
    <name evidence="3" type="ORF">ADINL_0558</name>
</gene>
<dbReference type="GO" id="GO:0006508">
    <property type="term" value="P:proteolysis"/>
    <property type="evidence" value="ECO:0007669"/>
    <property type="project" value="InterPro"/>
</dbReference>
<keyword evidence="4" id="KW-1185">Reference proteome</keyword>
<dbReference type="InterPro" id="IPR000834">
    <property type="entry name" value="Peptidase_M14"/>
</dbReference>
<organism evidence="3 4">
    <name type="scientific">Nitrincola lacisaponensis</name>
    <dbReference type="NCBI Taxonomy" id="267850"/>
    <lineage>
        <taxon>Bacteria</taxon>
        <taxon>Pseudomonadati</taxon>
        <taxon>Pseudomonadota</taxon>
        <taxon>Gammaproteobacteria</taxon>
        <taxon>Oceanospirillales</taxon>
        <taxon>Oceanospirillaceae</taxon>
        <taxon>Nitrincola</taxon>
    </lineage>
</organism>
<comment type="caution">
    <text evidence="3">The sequence shown here is derived from an EMBL/GenBank/DDBJ whole genome shotgun (WGS) entry which is preliminary data.</text>
</comment>
<protein>
    <submittedName>
        <fullName evidence="3">Putative carboxypeptidase</fullName>
    </submittedName>
</protein>
<accession>A0A063Y5F2</accession>
<dbReference type="EMBL" id="JMSZ01000015">
    <property type="protein sequence ID" value="KDE40909.1"/>
    <property type="molecule type" value="Genomic_DNA"/>
</dbReference>
<comment type="caution">
    <text evidence="1">Lacks conserved residue(s) required for the propagation of feature annotation.</text>
</comment>